<organism evidence="2 3">
    <name type="scientific">Pseudoneobacillus rhizosphaerae</name>
    <dbReference type="NCBI Taxonomy" id="2880968"/>
    <lineage>
        <taxon>Bacteria</taxon>
        <taxon>Bacillati</taxon>
        <taxon>Bacillota</taxon>
        <taxon>Bacilli</taxon>
        <taxon>Bacillales</taxon>
        <taxon>Bacillaceae</taxon>
        <taxon>Pseudoneobacillus</taxon>
    </lineage>
</organism>
<dbReference type="Proteomes" id="UP000789845">
    <property type="component" value="Unassembled WGS sequence"/>
</dbReference>
<name>A0A9C7GC75_9BACI</name>
<protein>
    <submittedName>
        <fullName evidence="2">Uncharacterized protein</fullName>
    </submittedName>
</protein>
<dbReference type="EMBL" id="CAKJTG010000023">
    <property type="protein sequence ID" value="CAG9609784.1"/>
    <property type="molecule type" value="Genomic_DNA"/>
</dbReference>
<evidence type="ECO:0000256" key="1">
    <source>
        <dbReference type="SAM" id="Coils"/>
    </source>
</evidence>
<accession>A0A9C7GC75</accession>
<keyword evidence="3" id="KW-1185">Reference proteome</keyword>
<dbReference type="RefSeq" id="WP_230498020.1">
    <property type="nucleotide sequence ID" value="NZ_CAKJTG010000023.1"/>
</dbReference>
<evidence type="ECO:0000313" key="2">
    <source>
        <dbReference type="EMBL" id="CAG9609784.1"/>
    </source>
</evidence>
<evidence type="ECO:0000313" key="3">
    <source>
        <dbReference type="Proteomes" id="UP000789845"/>
    </source>
</evidence>
<comment type="caution">
    <text evidence="2">The sequence shown here is derived from an EMBL/GenBank/DDBJ whole genome shotgun (WGS) entry which is preliminary data.</text>
</comment>
<feature type="coiled-coil region" evidence="1">
    <location>
        <begin position="226"/>
        <end position="267"/>
    </location>
</feature>
<keyword evidence="1" id="KW-0175">Coiled coil</keyword>
<sequence>MGLKSALFEMKDILEKDQKDVVMAHVIRNLEIKNQLNTGILDYYFNILMILKAKHSKKTQTQTQNHTKKINRKWINCEIELMFQYINDRQEENSINITELLEEVAQLLNRGYQSVNYKYYTLVKEKEQEIGQKDYKFMTISQMDVPVISTELIQRKKVSEIEVEKQDEENNLLDLLSGLITNVQELPGIQLTELLSSLYHLTSLAIGNQKGNLNIESIQQKASLDNELLREKLLQKEQQLIQEKKRNDELRAEVNRLALEISAFSKLGDAAKIQNLKSYNQKLNSIIDKTGFALQIGS</sequence>
<proteinExistence type="predicted"/>
<dbReference type="AlphaFoldDB" id="A0A9C7GC75"/>
<gene>
    <name evidence="2" type="ORF">NEOCIP111885_03527</name>
</gene>
<reference evidence="2" key="1">
    <citation type="submission" date="2021-10" db="EMBL/GenBank/DDBJ databases">
        <authorList>
            <person name="Criscuolo A."/>
        </authorList>
    </citation>
    <scope>NUCLEOTIDE SEQUENCE</scope>
    <source>
        <strain evidence="2">CIP111885</strain>
    </source>
</reference>